<dbReference type="Pfam" id="PF06155">
    <property type="entry name" value="GBBH-like_N"/>
    <property type="match status" value="1"/>
</dbReference>
<comment type="caution">
    <text evidence="4">The sequence shown here is derived from an EMBL/GenBank/DDBJ whole genome shotgun (WGS) entry which is preliminary data.</text>
</comment>
<name>A0AAD7ZNI6_DIPPU</name>
<keyword evidence="1" id="KW-0479">Metal-binding</keyword>
<organism evidence="4 5">
    <name type="scientific">Diploptera punctata</name>
    <name type="common">Pacific beetle cockroach</name>
    <dbReference type="NCBI Taxonomy" id="6984"/>
    <lineage>
        <taxon>Eukaryota</taxon>
        <taxon>Metazoa</taxon>
        <taxon>Ecdysozoa</taxon>
        <taxon>Arthropoda</taxon>
        <taxon>Hexapoda</taxon>
        <taxon>Insecta</taxon>
        <taxon>Pterygota</taxon>
        <taxon>Neoptera</taxon>
        <taxon>Polyneoptera</taxon>
        <taxon>Dictyoptera</taxon>
        <taxon>Blattodea</taxon>
        <taxon>Blaberoidea</taxon>
        <taxon>Blaberidae</taxon>
        <taxon>Diplopterinae</taxon>
        <taxon>Diploptera</taxon>
    </lineage>
</organism>
<evidence type="ECO:0000313" key="5">
    <source>
        <dbReference type="Proteomes" id="UP001233999"/>
    </source>
</evidence>
<keyword evidence="2" id="KW-0408">Iron</keyword>
<keyword evidence="5" id="KW-1185">Reference proteome</keyword>
<evidence type="ECO:0000259" key="3">
    <source>
        <dbReference type="Pfam" id="PF06155"/>
    </source>
</evidence>
<evidence type="ECO:0000256" key="2">
    <source>
        <dbReference type="ARBA" id="ARBA00023004"/>
    </source>
</evidence>
<feature type="non-terminal residue" evidence="4">
    <location>
        <position position="1"/>
    </location>
</feature>
<dbReference type="InterPro" id="IPR010376">
    <property type="entry name" value="GBBH-like_N"/>
</dbReference>
<proteinExistence type="predicted"/>
<reference evidence="4" key="2">
    <citation type="submission" date="2023-05" db="EMBL/GenBank/DDBJ databases">
        <authorList>
            <person name="Fouks B."/>
        </authorList>
    </citation>
    <scope>NUCLEOTIDE SEQUENCE</scope>
    <source>
        <strain evidence="4">Stay&amp;Tobe</strain>
        <tissue evidence="4">Testes</tissue>
    </source>
</reference>
<reference evidence="4" key="1">
    <citation type="journal article" date="2023" name="IScience">
        <title>Live-bearing cockroach genome reveals convergent evolutionary mechanisms linked to viviparity in insects and beyond.</title>
        <authorList>
            <person name="Fouks B."/>
            <person name="Harrison M.C."/>
            <person name="Mikhailova A.A."/>
            <person name="Marchal E."/>
            <person name="English S."/>
            <person name="Carruthers M."/>
            <person name="Jennings E.C."/>
            <person name="Chiamaka E.L."/>
            <person name="Frigard R.A."/>
            <person name="Pippel M."/>
            <person name="Attardo G.M."/>
            <person name="Benoit J.B."/>
            <person name="Bornberg-Bauer E."/>
            <person name="Tobe S.S."/>
        </authorList>
    </citation>
    <scope>NUCLEOTIDE SEQUENCE</scope>
    <source>
        <strain evidence="4">Stay&amp;Tobe</strain>
    </source>
</reference>
<evidence type="ECO:0000313" key="4">
    <source>
        <dbReference type="EMBL" id="KAJ9583013.1"/>
    </source>
</evidence>
<gene>
    <name evidence="4" type="ORF">L9F63_022629</name>
</gene>
<sequence>NTLASATKDITGEMITIGITNGEQHQYPSLWLRDRCQCTKCFNMSMQSSTVNWKYFDINMKPRHVSVEDNQLENR</sequence>
<dbReference type="Proteomes" id="UP001233999">
    <property type="component" value="Unassembled WGS sequence"/>
</dbReference>
<dbReference type="InterPro" id="IPR038492">
    <property type="entry name" value="GBBH-like_N_sf"/>
</dbReference>
<dbReference type="AlphaFoldDB" id="A0AAD7ZNI6"/>
<dbReference type="GO" id="GO:0046872">
    <property type="term" value="F:metal ion binding"/>
    <property type="evidence" value="ECO:0007669"/>
    <property type="project" value="UniProtKB-KW"/>
</dbReference>
<protein>
    <recommendedName>
        <fullName evidence="3">Gamma-butyrobetaine hydroxylase-like N-terminal domain-containing protein</fullName>
    </recommendedName>
</protein>
<dbReference type="EMBL" id="JASPKZ010007691">
    <property type="protein sequence ID" value="KAJ9583013.1"/>
    <property type="molecule type" value="Genomic_DNA"/>
</dbReference>
<dbReference type="Gene3D" id="3.30.2020.30">
    <property type="match status" value="1"/>
</dbReference>
<feature type="domain" description="Gamma-butyrobetaine hydroxylase-like N-terminal" evidence="3">
    <location>
        <begin position="12"/>
        <end position="69"/>
    </location>
</feature>
<evidence type="ECO:0000256" key="1">
    <source>
        <dbReference type="ARBA" id="ARBA00022723"/>
    </source>
</evidence>
<accession>A0AAD7ZNI6</accession>